<evidence type="ECO:0000256" key="1">
    <source>
        <dbReference type="SAM" id="SignalP"/>
    </source>
</evidence>
<dbReference type="EMBL" id="PCMW01000055">
    <property type="protein sequence ID" value="PDS23701.1"/>
    <property type="molecule type" value="Genomic_DNA"/>
</dbReference>
<dbReference type="OrthoDB" id="650068at2"/>
<feature type="signal peptide" evidence="1">
    <location>
        <begin position="1"/>
        <end position="22"/>
    </location>
</feature>
<gene>
    <name evidence="2" type="ORF">B0A77_09975</name>
</gene>
<dbReference type="RefSeq" id="WP_097554341.1">
    <property type="nucleotide sequence ID" value="NZ_PCMW01000055.1"/>
</dbReference>
<reference evidence="2 3" key="1">
    <citation type="submission" date="2017-09" db="EMBL/GenBank/DDBJ databases">
        <title>Whole genomes of Flavobacteriaceae.</title>
        <authorList>
            <person name="Stine C."/>
            <person name="Li C."/>
            <person name="Tadesse D."/>
        </authorList>
    </citation>
    <scope>NUCLEOTIDE SEQUENCE [LARGE SCALE GENOMIC DNA]</scope>
    <source>
        <strain evidence="2 3">ATCC 35036</strain>
    </source>
</reference>
<evidence type="ECO:0008006" key="4">
    <source>
        <dbReference type="Google" id="ProtNLM"/>
    </source>
</evidence>
<feature type="chain" id="PRO_5013971238" description="Outer membrane protein" evidence="1">
    <location>
        <begin position="23"/>
        <end position="246"/>
    </location>
</feature>
<organism evidence="2 3">
    <name type="scientific">Flavobacterium branchiophilum</name>
    <dbReference type="NCBI Taxonomy" id="55197"/>
    <lineage>
        <taxon>Bacteria</taxon>
        <taxon>Pseudomonadati</taxon>
        <taxon>Bacteroidota</taxon>
        <taxon>Flavobacteriia</taxon>
        <taxon>Flavobacteriales</taxon>
        <taxon>Flavobacteriaceae</taxon>
        <taxon>Flavobacterium</taxon>
    </lineage>
</organism>
<dbReference type="AlphaFoldDB" id="A0A2H3KQ67"/>
<name>A0A2H3KQ67_9FLAO</name>
<proteinExistence type="predicted"/>
<evidence type="ECO:0000313" key="2">
    <source>
        <dbReference type="EMBL" id="PDS23701.1"/>
    </source>
</evidence>
<sequence>MQHVIFSKWVFFILLFTNSIFSQEAATTTSFSGAITATNNGISLLPTFSLGKPAAIFDFSIHASRWSFDPQLRFSLEAQPWSFIFWGRYKIVTHSRFKLSLGAHPAIAFKEETVLDQHGVVKNSLITNRYTATEIVPTLTLTKNASIGLYYLYSHGWDFGTTNNTHFITLNSTFSNIKVVPEIFLKWQPQIYYLKMDNRSGYYCSTTVSLYNKKTPFVLSSIVNQSIQTAIPGKAFIWNLSLTYNY</sequence>
<accession>A0A2H3KQ67</accession>
<comment type="caution">
    <text evidence="2">The sequence shown here is derived from an EMBL/GenBank/DDBJ whole genome shotgun (WGS) entry which is preliminary data.</text>
</comment>
<evidence type="ECO:0000313" key="3">
    <source>
        <dbReference type="Proteomes" id="UP000220828"/>
    </source>
</evidence>
<protein>
    <recommendedName>
        <fullName evidence="4">Outer membrane protein</fullName>
    </recommendedName>
</protein>
<dbReference type="Proteomes" id="UP000220828">
    <property type="component" value="Unassembled WGS sequence"/>
</dbReference>
<keyword evidence="1" id="KW-0732">Signal</keyword>